<dbReference type="PROSITE" id="PS51257">
    <property type="entry name" value="PROKAR_LIPOPROTEIN"/>
    <property type="match status" value="1"/>
</dbReference>
<keyword evidence="4" id="KW-1185">Reference proteome</keyword>
<feature type="chain" id="PRO_5045093302" evidence="2">
    <location>
        <begin position="19"/>
        <end position="465"/>
    </location>
</feature>
<dbReference type="PANTHER" id="PTHR30203">
    <property type="entry name" value="OUTER MEMBRANE CATION EFFLUX PROTEIN"/>
    <property type="match status" value="1"/>
</dbReference>
<name>A0ABT5MSR1_9PAST</name>
<evidence type="ECO:0000313" key="4">
    <source>
        <dbReference type="Proteomes" id="UP001221909"/>
    </source>
</evidence>
<gene>
    <name evidence="3" type="ORF">PTQ27_08735</name>
</gene>
<dbReference type="Pfam" id="PF02321">
    <property type="entry name" value="OEP"/>
    <property type="match status" value="2"/>
</dbReference>
<comment type="similarity">
    <text evidence="1">Belongs to the outer membrane factor (OMF) (TC 1.B.17) family.</text>
</comment>
<accession>A0ABT5MSR1</accession>
<keyword evidence="2" id="KW-0732">Signal</keyword>
<sequence length="465" mass="51568">MKLSKLAFSVVLSIAVTACTTGNMSNDGSLEKATQTYQSYDDITKQYPINEQWWLGYNDSELRRIVDLAIQNNLDLAKSGIAVNKALYNANLVGANLVPTFSGSGSTSAAKGVGSSSNNVSTGVSKVASQAAFNLSYTIDLWKRLADTASAAEWVHKATIEDLKATRLSLINSVVSTYYQLAYYRDAIRITEQSIKDYEQISRILNNKLSAGAIDRLAVDQAQQAVLNARNNVISLRTNQKIAEQTLRNLLNIHPNTPLNIRYPNVMNVKLQGVDLNVPVSTIANRPDVVGALQRLQSAFKTLTATEKSWFPTLTIGGSIAGSARTLGNVADNPVGSGVISFDLPFLDWNRVKNNVKISESDYVTARLNYEQTITSALNEIDRHYYTYTQSRSSLKMLQDTYNHDKRISSYYKNRYEQGVSEFREWIAAMNTERNSQLAILNAKYTILANENAVYQAMAGKYQAR</sequence>
<dbReference type="Proteomes" id="UP001221909">
    <property type="component" value="Unassembled WGS sequence"/>
</dbReference>
<dbReference type="Gene3D" id="1.20.1600.10">
    <property type="entry name" value="Outer membrane efflux proteins (OEP)"/>
    <property type="match status" value="1"/>
</dbReference>
<evidence type="ECO:0000313" key="3">
    <source>
        <dbReference type="EMBL" id="MDD0824544.1"/>
    </source>
</evidence>
<comment type="caution">
    <text evidence="3">The sequence shown here is derived from an EMBL/GenBank/DDBJ whole genome shotgun (WGS) entry which is preliminary data.</text>
</comment>
<protein>
    <submittedName>
        <fullName evidence="3">TolC family protein</fullName>
    </submittedName>
</protein>
<dbReference type="RefSeq" id="WP_273748192.1">
    <property type="nucleotide sequence ID" value="NZ_JAQSJE010000008.1"/>
</dbReference>
<dbReference type="EMBL" id="JAQSJE010000008">
    <property type="protein sequence ID" value="MDD0824544.1"/>
    <property type="molecule type" value="Genomic_DNA"/>
</dbReference>
<feature type="signal peptide" evidence="2">
    <location>
        <begin position="1"/>
        <end position="18"/>
    </location>
</feature>
<organism evidence="3 4">
    <name type="scientific">Mannheimia cairinae</name>
    <dbReference type="NCBI Taxonomy" id="3025936"/>
    <lineage>
        <taxon>Bacteria</taxon>
        <taxon>Pseudomonadati</taxon>
        <taxon>Pseudomonadota</taxon>
        <taxon>Gammaproteobacteria</taxon>
        <taxon>Pasteurellales</taxon>
        <taxon>Pasteurellaceae</taxon>
        <taxon>Mannheimia</taxon>
    </lineage>
</organism>
<dbReference type="NCBIfam" id="NF047721">
    <property type="entry name" value="ToxDrgExpTdeA"/>
    <property type="match status" value="1"/>
</dbReference>
<evidence type="ECO:0000256" key="2">
    <source>
        <dbReference type="SAM" id="SignalP"/>
    </source>
</evidence>
<reference evidence="3 4" key="1">
    <citation type="submission" date="2023-02" db="EMBL/GenBank/DDBJ databases">
        <title>Mannheimia cairiniae sp. nov., a novel species of Mannheimia obtained from moscovy ducks (Cairina moschata) and reclassification of Mannheimia ovis as heterotypic synonym of Mannheimia pernigra.</title>
        <authorList>
            <person name="Christensen H."/>
        </authorList>
    </citation>
    <scope>NUCLEOTIDE SEQUENCE [LARGE SCALE GENOMIC DNA]</scope>
    <source>
        <strain evidence="3 4">AT1</strain>
    </source>
</reference>
<dbReference type="PANTHER" id="PTHR30203:SF32">
    <property type="entry name" value="CATION EFFLUX SYSTEM PROTEIN CUSC"/>
    <property type="match status" value="1"/>
</dbReference>
<dbReference type="InterPro" id="IPR003423">
    <property type="entry name" value="OMP_efflux"/>
</dbReference>
<dbReference type="SUPFAM" id="SSF56954">
    <property type="entry name" value="Outer membrane efflux proteins (OEP)"/>
    <property type="match status" value="1"/>
</dbReference>
<evidence type="ECO:0000256" key="1">
    <source>
        <dbReference type="ARBA" id="ARBA00007613"/>
    </source>
</evidence>
<dbReference type="Gene3D" id="2.20.200.10">
    <property type="entry name" value="Outer membrane efflux proteins (OEP)"/>
    <property type="match status" value="1"/>
</dbReference>
<dbReference type="InterPro" id="IPR010131">
    <property type="entry name" value="MdtP/NodT-like"/>
</dbReference>
<proteinExistence type="inferred from homology"/>